<keyword evidence="4" id="KW-0808">Transferase</keyword>
<feature type="transmembrane region" description="Helical" evidence="10">
    <location>
        <begin position="23"/>
        <end position="42"/>
    </location>
</feature>
<keyword evidence="7 13" id="KW-0067">ATP-binding</keyword>
<feature type="domain" description="Response regulatory" evidence="12">
    <location>
        <begin position="663"/>
        <end position="779"/>
    </location>
</feature>
<keyword evidence="3 9" id="KW-0597">Phosphoprotein</keyword>
<dbReference type="GO" id="GO:0005524">
    <property type="term" value="F:ATP binding"/>
    <property type="evidence" value="ECO:0007669"/>
    <property type="project" value="UniProtKB-KW"/>
</dbReference>
<feature type="domain" description="Histidine kinase" evidence="11">
    <location>
        <begin position="419"/>
        <end position="642"/>
    </location>
</feature>
<evidence type="ECO:0000256" key="3">
    <source>
        <dbReference type="ARBA" id="ARBA00022553"/>
    </source>
</evidence>
<evidence type="ECO:0000256" key="8">
    <source>
        <dbReference type="ARBA" id="ARBA00023012"/>
    </source>
</evidence>
<dbReference type="Pfam" id="PF00072">
    <property type="entry name" value="Response_reg"/>
    <property type="match status" value="1"/>
</dbReference>
<comment type="catalytic activity">
    <reaction evidence="1">
        <text>ATP + protein L-histidine = ADP + protein N-phospho-L-histidine.</text>
        <dbReference type="EC" id="2.7.13.3"/>
    </reaction>
</comment>
<feature type="transmembrane region" description="Helical" evidence="10">
    <location>
        <begin position="48"/>
        <end position="72"/>
    </location>
</feature>
<evidence type="ECO:0000256" key="9">
    <source>
        <dbReference type="PROSITE-ProRule" id="PRU00169"/>
    </source>
</evidence>
<dbReference type="PRINTS" id="PR00344">
    <property type="entry name" value="BCTRLSENSOR"/>
</dbReference>
<keyword evidence="8" id="KW-0902">Two-component regulatory system</keyword>
<dbReference type="InterPro" id="IPR036890">
    <property type="entry name" value="HATPase_C_sf"/>
</dbReference>
<dbReference type="InterPro" id="IPR001789">
    <property type="entry name" value="Sig_transdc_resp-reg_receiver"/>
</dbReference>
<keyword evidence="10" id="KW-0812">Transmembrane</keyword>
<evidence type="ECO:0000313" key="14">
    <source>
        <dbReference type="Proteomes" id="UP001597353"/>
    </source>
</evidence>
<dbReference type="PROSITE" id="PS50110">
    <property type="entry name" value="RESPONSE_REGULATORY"/>
    <property type="match status" value="1"/>
</dbReference>
<evidence type="ECO:0000256" key="10">
    <source>
        <dbReference type="SAM" id="Phobius"/>
    </source>
</evidence>
<gene>
    <name evidence="13" type="ORF">ACFSGJ_07725</name>
</gene>
<dbReference type="SUPFAM" id="SSF55874">
    <property type="entry name" value="ATPase domain of HSP90 chaperone/DNA topoisomerase II/histidine kinase"/>
    <property type="match status" value="1"/>
</dbReference>
<dbReference type="Pfam" id="PF00512">
    <property type="entry name" value="HisKA"/>
    <property type="match status" value="1"/>
</dbReference>
<dbReference type="SMART" id="SM00448">
    <property type="entry name" value="REC"/>
    <property type="match status" value="1"/>
</dbReference>
<organism evidence="13 14">
    <name type="scientific">Halodurantibacterium flavum</name>
    <dbReference type="NCBI Taxonomy" id="1382802"/>
    <lineage>
        <taxon>Bacteria</taxon>
        <taxon>Pseudomonadati</taxon>
        <taxon>Pseudomonadota</taxon>
        <taxon>Alphaproteobacteria</taxon>
        <taxon>Rhodobacterales</taxon>
        <taxon>Paracoccaceae</taxon>
        <taxon>Halodurantibacterium</taxon>
    </lineage>
</organism>
<comment type="caution">
    <text evidence="13">The sequence shown here is derived from an EMBL/GenBank/DDBJ whole genome shotgun (WGS) entry which is preliminary data.</text>
</comment>
<evidence type="ECO:0000313" key="13">
    <source>
        <dbReference type="EMBL" id="MFD1912102.1"/>
    </source>
</evidence>
<feature type="modified residue" description="4-aspartylphosphate" evidence="9">
    <location>
        <position position="714"/>
    </location>
</feature>
<dbReference type="PANTHER" id="PTHR43065">
    <property type="entry name" value="SENSOR HISTIDINE KINASE"/>
    <property type="match status" value="1"/>
</dbReference>
<dbReference type="Proteomes" id="UP001597353">
    <property type="component" value="Unassembled WGS sequence"/>
</dbReference>
<dbReference type="Pfam" id="PF02518">
    <property type="entry name" value="HATPase_c"/>
    <property type="match status" value="1"/>
</dbReference>
<evidence type="ECO:0000256" key="7">
    <source>
        <dbReference type="ARBA" id="ARBA00022840"/>
    </source>
</evidence>
<dbReference type="InterPro" id="IPR036097">
    <property type="entry name" value="HisK_dim/P_sf"/>
</dbReference>
<keyword evidence="10" id="KW-0472">Membrane</keyword>
<evidence type="ECO:0000259" key="11">
    <source>
        <dbReference type="PROSITE" id="PS50109"/>
    </source>
</evidence>
<dbReference type="Gene3D" id="1.10.287.130">
    <property type="match status" value="1"/>
</dbReference>
<keyword evidence="6" id="KW-0418">Kinase</keyword>
<dbReference type="SUPFAM" id="SSF52172">
    <property type="entry name" value="CheY-like"/>
    <property type="match status" value="1"/>
</dbReference>
<dbReference type="SMART" id="SM00387">
    <property type="entry name" value="HATPase_c"/>
    <property type="match status" value="1"/>
</dbReference>
<evidence type="ECO:0000256" key="2">
    <source>
        <dbReference type="ARBA" id="ARBA00012438"/>
    </source>
</evidence>
<protein>
    <recommendedName>
        <fullName evidence="2">histidine kinase</fullName>
        <ecNumber evidence="2">2.7.13.3</ecNumber>
    </recommendedName>
</protein>
<keyword evidence="10" id="KW-1133">Transmembrane helix</keyword>
<evidence type="ECO:0000259" key="12">
    <source>
        <dbReference type="PROSITE" id="PS50110"/>
    </source>
</evidence>
<keyword evidence="5" id="KW-0547">Nucleotide-binding</keyword>
<evidence type="ECO:0000256" key="6">
    <source>
        <dbReference type="ARBA" id="ARBA00022777"/>
    </source>
</evidence>
<dbReference type="InterPro" id="IPR011006">
    <property type="entry name" value="CheY-like_superfamily"/>
</dbReference>
<evidence type="ECO:0000256" key="4">
    <source>
        <dbReference type="ARBA" id="ARBA00022679"/>
    </source>
</evidence>
<accession>A0ABW4S549</accession>
<dbReference type="EMBL" id="JBHUGH010000005">
    <property type="protein sequence ID" value="MFD1912102.1"/>
    <property type="molecule type" value="Genomic_DNA"/>
</dbReference>
<evidence type="ECO:0000256" key="5">
    <source>
        <dbReference type="ARBA" id="ARBA00022741"/>
    </source>
</evidence>
<dbReference type="PROSITE" id="PS50109">
    <property type="entry name" value="HIS_KIN"/>
    <property type="match status" value="1"/>
</dbReference>
<dbReference type="SUPFAM" id="SSF47384">
    <property type="entry name" value="Homodimeric domain of signal transducing histidine kinase"/>
    <property type="match status" value="1"/>
</dbReference>
<reference evidence="14" key="1">
    <citation type="journal article" date="2019" name="Int. J. Syst. Evol. Microbiol.">
        <title>The Global Catalogue of Microorganisms (GCM) 10K type strain sequencing project: providing services to taxonomists for standard genome sequencing and annotation.</title>
        <authorList>
            <consortium name="The Broad Institute Genomics Platform"/>
            <consortium name="The Broad Institute Genome Sequencing Center for Infectious Disease"/>
            <person name="Wu L."/>
            <person name="Ma J."/>
        </authorList>
    </citation>
    <scope>NUCLEOTIDE SEQUENCE [LARGE SCALE GENOMIC DNA]</scope>
    <source>
        <strain evidence="14">CGMCC 4.7242</strain>
    </source>
</reference>
<sequence>MPEAALEPRALTFPRLMRLGRSALHPLWLLPLVAFLVAVAVLTLDPRLSIACLLLAAGLLLAMGGVHLAALARRMRERRLRRQVAAVVACDAIPAFTTDAMGRLHYQNAAAVARFGGGEGGPGRETTLLQRLEGHFASPSSTIYRLQRQAAAEGAAREELSTRAGTARLSVHRITGGFLWRFDETAGDLAARTAEPVSLPRLIVNARGKVLSMNRAMRNLLGREATQLDELLPPGVVAGDVAMIETARGQVPHVFAACEIAAGRQEVFFLPAPEPIAERATRNGTTCLPAPLSFEEFPVGLLRLTDHGIVLGANRLARELLHHTPSQGARLGDLVDGLGRSVSDWIGDCAAGRTVARPEVVRAVHATPVSYLQVTLRLMPCPSGNELFALLHDATELKTLEAQFVQSQKMHAIGQLAGGVAHDFNNLLTAISGHCDLLLLRHDKGDPDYPDLVQIHQNANRAASLVGQLLAFSRKQTLQLQLIDLRDSLTDLGHLLNRLVGERVRLVVAQPAELDLIRADPRQLEQVLMNLVVNARDAMPAGGEIRIEARNEDLLAPISRDRTMVPAGRYVVIRIKDEGQGIPPEVIGKIFEPFFTTKRAGEGTGLGLSTAYGIVKQTGGFIFADSTPGVGTTFSLYLPAHEGTLPQRAPEPSPPALGPGTGIVLLVEDEAPVRAFAARALRLRGYTTLEAESGEEALALLDNPDLSVDLILSDVIMPGLDGPGWVRQAREVRPDVKVIFMSGYAEDGFSEAQARIPNSVFLQKPFSLNKLTETVQSLLS</sequence>
<dbReference type="InterPro" id="IPR003594">
    <property type="entry name" value="HATPase_dom"/>
</dbReference>
<dbReference type="InterPro" id="IPR004358">
    <property type="entry name" value="Sig_transdc_His_kin-like_C"/>
</dbReference>
<keyword evidence="14" id="KW-1185">Reference proteome</keyword>
<name>A0ABW4S549_9RHOB</name>
<dbReference type="InterPro" id="IPR003661">
    <property type="entry name" value="HisK_dim/P_dom"/>
</dbReference>
<dbReference type="SMART" id="SM00388">
    <property type="entry name" value="HisKA"/>
    <property type="match status" value="1"/>
</dbReference>
<dbReference type="InterPro" id="IPR005467">
    <property type="entry name" value="His_kinase_dom"/>
</dbReference>
<dbReference type="EC" id="2.7.13.3" evidence="2"/>
<dbReference type="Gene3D" id="3.40.50.2300">
    <property type="match status" value="1"/>
</dbReference>
<dbReference type="PANTHER" id="PTHR43065:SF46">
    <property type="entry name" value="C4-DICARBOXYLATE TRANSPORT SENSOR PROTEIN DCTB"/>
    <property type="match status" value="1"/>
</dbReference>
<proteinExistence type="predicted"/>
<dbReference type="CDD" id="cd00082">
    <property type="entry name" value="HisKA"/>
    <property type="match status" value="1"/>
</dbReference>
<dbReference type="Gene3D" id="3.30.565.10">
    <property type="entry name" value="Histidine kinase-like ATPase, C-terminal domain"/>
    <property type="match status" value="1"/>
</dbReference>
<evidence type="ECO:0000256" key="1">
    <source>
        <dbReference type="ARBA" id="ARBA00000085"/>
    </source>
</evidence>